<dbReference type="Proteomes" id="UP000070467">
    <property type="component" value="Unassembled WGS sequence"/>
</dbReference>
<keyword evidence="11" id="KW-1185">Reference proteome</keyword>
<dbReference type="InterPro" id="IPR000819">
    <property type="entry name" value="Peptidase_M17_C"/>
</dbReference>
<feature type="binding site" evidence="8">
    <location>
        <position position="262"/>
    </location>
    <ligand>
        <name>Mn(2+)</name>
        <dbReference type="ChEBI" id="CHEBI:29035"/>
        <label>2</label>
    </ligand>
</feature>
<dbReference type="Gene3D" id="3.40.630.10">
    <property type="entry name" value="Zn peptidases"/>
    <property type="match status" value="1"/>
</dbReference>
<dbReference type="Gene3D" id="3.40.220.10">
    <property type="entry name" value="Leucine Aminopeptidase, subunit E, domain 1"/>
    <property type="match status" value="1"/>
</dbReference>
<evidence type="ECO:0000256" key="8">
    <source>
        <dbReference type="HAMAP-Rule" id="MF_00181"/>
    </source>
</evidence>
<keyword evidence="8" id="KW-0464">Manganese</keyword>
<dbReference type="GO" id="GO:0004177">
    <property type="term" value="F:aminopeptidase activity"/>
    <property type="evidence" value="ECO:0007669"/>
    <property type="project" value="UniProtKB-KW"/>
</dbReference>
<feature type="binding site" evidence="8">
    <location>
        <position position="321"/>
    </location>
    <ligand>
        <name>Mn(2+)</name>
        <dbReference type="ChEBI" id="CHEBI:29035"/>
        <label>1</label>
    </ligand>
</feature>
<feature type="binding site" evidence="8">
    <location>
        <position position="244"/>
    </location>
    <ligand>
        <name>Mn(2+)</name>
        <dbReference type="ChEBI" id="CHEBI:29035"/>
        <label>1</label>
    </ligand>
</feature>
<comment type="caution">
    <text evidence="10">The sequence shown here is derived from an EMBL/GenBank/DDBJ whole genome shotgun (WGS) entry which is preliminary data.</text>
</comment>
<evidence type="ECO:0000256" key="7">
    <source>
        <dbReference type="ARBA" id="ARBA00049972"/>
    </source>
</evidence>
<feature type="active site" evidence="8">
    <location>
        <position position="251"/>
    </location>
</feature>
<comment type="function">
    <text evidence="7 8">Presumably involved in the processing and regular turnover of intracellular proteins. Catalyzes the removal of unsubstituted N-terminal amino acids from various peptides.</text>
</comment>
<gene>
    <name evidence="8" type="primary">pepA</name>
    <name evidence="10" type="ORF">HMPREF1871_00197</name>
</gene>
<proteinExistence type="inferred from homology"/>
<feature type="domain" description="Cytosol aminopeptidase" evidence="9">
    <location>
        <begin position="319"/>
        <end position="326"/>
    </location>
</feature>
<dbReference type="EC" id="3.4.11.1" evidence="8"/>
<feature type="binding site" evidence="8">
    <location>
        <position position="323"/>
    </location>
    <ligand>
        <name>Mn(2+)</name>
        <dbReference type="ChEBI" id="CHEBI:29035"/>
        <label>2</label>
    </ligand>
</feature>
<evidence type="ECO:0000313" key="11">
    <source>
        <dbReference type="Proteomes" id="UP000070467"/>
    </source>
</evidence>
<reference evidence="10 11" key="1">
    <citation type="submission" date="2016-01" db="EMBL/GenBank/DDBJ databases">
        <authorList>
            <person name="Mitreva M."/>
            <person name="Pepin K.H."/>
            <person name="Mihindukulasuriya K.A."/>
            <person name="Fulton R."/>
            <person name="Fronick C."/>
            <person name="O'Laughlin M."/>
            <person name="Miner T."/>
            <person name="Herter B."/>
            <person name="Rosa B.A."/>
            <person name="Cordes M."/>
            <person name="Tomlinson C."/>
            <person name="Wollam A."/>
            <person name="Palsikar V.B."/>
            <person name="Mardis E.R."/>
            <person name="Wilson R.K."/>
        </authorList>
    </citation>
    <scope>NUCLEOTIDE SEQUENCE [LARGE SCALE GENOMIC DNA]</scope>
    <source>
        <strain evidence="10 11">KA00071</strain>
    </source>
</reference>
<dbReference type="NCBIfam" id="NF002073">
    <property type="entry name" value="PRK00913.1-2"/>
    <property type="match status" value="1"/>
</dbReference>
<feature type="binding site" evidence="8">
    <location>
        <position position="323"/>
    </location>
    <ligand>
        <name>Mn(2+)</name>
        <dbReference type="ChEBI" id="CHEBI:29035"/>
        <label>1</label>
    </ligand>
</feature>
<feature type="active site" evidence="8">
    <location>
        <position position="325"/>
    </location>
</feature>
<evidence type="ECO:0000256" key="5">
    <source>
        <dbReference type="ARBA" id="ARBA00022670"/>
    </source>
</evidence>
<dbReference type="PANTHER" id="PTHR11963:SF23">
    <property type="entry name" value="CYTOSOL AMINOPEPTIDASE"/>
    <property type="match status" value="1"/>
</dbReference>
<protein>
    <recommendedName>
        <fullName evidence="8">Probable cytosol aminopeptidase</fullName>
        <ecNumber evidence="8">3.4.11.1</ecNumber>
    </recommendedName>
    <alternativeName>
        <fullName evidence="8">Leucine aminopeptidase</fullName>
        <shortName evidence="8">LAP</shortName>
        <ecNumber evidence="8">3.4.11.10</ecNumber>
    </alternativeName>
    <alternativeName>
        <fullName evidence="8">Leucyl aminopeptidase</fullName>
    </alternativeName>
</protein>
<dbReference type="CDD" id="cd00433">
    <property type="entry name" value="Peptidase_M17"/>
    <property type="match status" value="1"/>
</dbReference>
<dbReference type="InterPro" id="IPR011356">
    <property type="entry name" value="Leucine_aapep/pepB"/>
</dbReference>
<dbReference type="InterPro" id="IPR043472">
    <property type="entry name" value="Macro_dom-like"/>
</dbReference>
<feature type="binding site" evidence="8">
    <location>
        <position position="239"/>
    </location>
    <ligand>
        <name>Mn(2+)</name>
        <dbReference type="ChEBI" id="CHEBI:29035"/>
        <label>2</label>
    </ligand>
</feature>
<dbReference type="RefSeq" id="WP_066128775.1">
    <property type="nucleotide sequence ID" value="NZ_KQ959858.1"/>
</dbReference>
<keyword evidence="4 8" id="KW-0031">Aminopeptidase</keyword>
<dbReference type="EC" id="3.4.11.10" evidence="8"/>
<keyword evidence="6 8" id="KW-0378">Hydrolase</keyword>
<organism evidence="10 11">
    <name type="scientific">Gemelliphila asaccharolytica</name>
    <dbReference type="NCBI Taxonomy" id="502393"/>
    <lineage>
        <taxon>Bacteria</taxon>
        <taxon>Bacillati</taxon>
        <taxon>Bacillota</taxon>
        <taxon>Bacilli</taxon>
        <taxon>Bacillales</taxon>
        <taxon>Gemellaceae</taxon>
        <taxon>Gemelliphila</taxon>
    </lineage>
</organism>
<evidence type="ECO:0000256" key="1">
    <source>
        <dbReference type="ARBA" id="ARBA00000135"/>
    </source>
</evidence>
<comment type="subcellular location">
    <subcellularLocation>
        <location evidence="8">Cytoplasm</location>
    </subcellularLocation>
</comment>
<comment type="similarity">
    <text evidence="3 8">Belongs to the peptidase M17 family.</text>
</comment>
<dbReference type="PRINTS" id="PR00481">
    <property type="entry name" value="LAMNOPPTDASE"/>
</dbReference>
<dbReference type="EMBL" id="LSDB01000005">
    <property type="protein sequence ID" value="KXB58805.1"/>
    <property type="molecule type" value="Genomic_DNA"/>
</dbReference>
<evidence type="ECO:0000259" key="9">
    <source>
        <dbReference type="PROSITE" id="PS00631"/>
    </source>
</evidence>
<comment type="cofactor">
    <cofactor evidence="8">
        <name>Mn(2+)</name>
        <dbReference type="ChEBI" id="CHEBI:29035"/>
    </cofactor>
    <text evidence="8">Binds 2 manganese ions per subunit.</text>
</comment>
<evidence type="ECO:0000256" key="6">
    <source>
        <dbReference type="ARBA" id="ARBA00022801"/>
    </source>
</evidence>
<evidence type="ECO:0000313" key="10">
    <source>
        <dbReference type="EMBL" id="KXB58805.1"/>
    </source>
</evidence>
<keyword evidence="8" id="KW-0963">Cytoplasm</keyword>
<dbReference type="Pfam" id="PF02789">
    <property type="entry name" value="Peptidase_M17_N"/>
    <property type="match status" value="1"/>
</dbReference>
<feature type="binding site" evidence="8">
    <location>
        <position position="244"/>
    </location>
    <ligand>
        <name>Mn(2+)</name>
        <dbReference type="ChEBI" id="CHEBI:29035"/>
        <label>2</label>
    </ligand>
</feature>
<evidence type="ECO:0000256" key="3">
    <source>
        <dbReference type="ARBA" id="ARBA00009528"/>
    </source>
</evidence>
<dbReference type="Pfam" id="PF00883">
    <property type="entry name" value="Peptidase_M17"/>
    <property type="match status" value="1"/>
</dbReference>
<keyword evidence="8" id="KW-0479">Metal-binding</keyword>
<dbReference type="NCBIfam" id="NF002083">
    <property type="entry name" value="PRK00913.3-5"/>
    <property type="match status" value="1"/>
</dbReference>
<accession>A0ABR5TN91</accession>
<dbReference type="PROSITE" id="PS00631">
    <property type="entry name" value="CYTOSOL_AP"/>
    <property type="match status" value="1"/>
</dbReference>
<evidence type="ECO:0000256" key="2">
    <source>
        <dbReference type="ARBA" id="ARBA00000967"/>
    </source>
</evidence>
<dbReference type="SUPFAM" id="SSF52949">
    <property type="entry name" value="Macro domain-like"/>
    <property type="match status" value="1"/>
</dbReference>
<dbReference type="InterPro" id="IPR008283">
    <property type="entry name" value="Peptidase_M17_N"/>
</dbReference>
<comment type="catalytic activity">
    <reaction evidence="1 8">
        <text>Release of an N-terminal amino acid, Xaa-|-Yaa-, in which Xaa is preferably Leu, but may be other amino acids including Pro although not Arg or Lys, and Yaa may be Pro. Amino acid amides and methyl esters are also readily hydrolyzed, but rates on arylamides are exceedingly low.</text>
        <dbReference type="EC" id="3.4.11.1"/>
    </reaction>
</comment>
<dbReference type="InterPro" id="IPR023042">
    <property type="entry name" value="Peptidase_M17_leu_NH2_pept"/>
</dbReference>
<keyword evidence="5 8" id="KW-0645">Protease</keyword>
<name>A0ABR5TN91_9BACL</name>
<sequence>MIFRYNQIDGVIVTETFSDSKFNLNSNLYEYVKENDIFSCEFLDIYANLPYNSTKEVLLGLGLKKQLTADKYREAYFNLYNYLVSKKEYIFTVSLMDDIEYIKAAIEGFYYGAYKFDKYKTAKKEKKDIIINIKTNISEKEFLYILKETKDIMSEIYFVKDLVNERAEYLYPETLANICNDRLTQNGIKVNIYDERQCKKIGLNAFLSVAKGSIREPRFIVMEYMNNNSSKEIYGLVGKGITYDSGGYSIKTTKGMENMNFDMAGAATVIGAINLIAKRKVKANVVAVVAACENMISGSSYKPGDVCYSLSGKTIEINNTDAEGRVTLADAVYYTNKNLKATKIIDIATLTGACLVALGETYTGALTNNKKFFEDFKNETNNSGEKVWLMPIDEEFKKLNNSKIADIKNSAGRNAGMITAGLFIKEFLCNNTDWIHLDIAGTAFRTTPQKYHKEGATAVHLKTLYNFIKKFS</sequence>
<evidence type="ECO:0000256" key="4">
    <source>
        <dbReference type="ARBA" id="ARBA00022438"/>
    </source>
</evidence>
<comment type="catalytic activity">
    <reaction evidence="2 8">
        <text>Release of an N-terminal amino acid, preferentially leucine, but not glutamic or aspartic acids.</text>
        <dbReference type="EC" id="3.4.11.10"/>
    </reaction>
</comment>
<dbReference type="SUPFAM" id="SSF53187">
    <property type="entry name" value="Zn-dependent exopeptidases"/>
    <property type="match status" value="1"/>
</dbReference>
<dbReference type="HAMAP" id="MF_00181">
    <property type="entry name" value="Cytosol_peptidase_M17"/>
    <property type="match status" value="1"/>
</dbReference>
<dbReference type="PANTHER" id="PTHR11963">
    <property type="entry name" value="LEUCINE AMINOPEPTIDASE-RELATED"/>
    <property type="match status" value="1"/>
</dbReference>